<name>A0A9Q1C3L7_HOLLE</name>
<dbReference type="Gene3D" id="1.10.220.60">
    <property type="entry name" value="GRIP domain"/>
    <property type="match status" value="1"/>
</dbReference>
<accession>A0A9Q1C3L7</accession>
<protein>
    <submittedName>
        <fullName evidence="5">Golgin subfamily A member 1</fullName>
    </submittedName>
</protein>
<evidence type="ECO:0000313" key="5">
    <source>
        <dbReference type="EMBL" id="KAJ8038628.1"/>
    </source>
</evidence>
<dbReference type="SMART" id="SM00755">
    <property type="entry name" value="Grip"/>
    <property type="match status" value="1"/>
</dbReference>
<feature type="compositionally biased region" description="Basic and acidic residues" evidence="3">
    <location>
        <begin position="33"/>
        <end position="42"/>
    </location>
</feature>
<feature type="region of interest" description="Disordered" evidence="3">
    <location>
        <begin position="1"/>
        <end position="90"/>
    </location>
</feature>
<dbReference type="Proteomes" id="UP001152320">
    <property type="component" value="Chromosome 7"/>
</dbReference>
<evidence type="ECO:0000256" key="1">
    <source>
        <dbReference type="ARBA" id="ARBA00023054"/>
    </source>
</evidence>
<keyword evidence="6" id="KW-1185">Reference proteome</keyword>
<organism evidence="5 6">
    <name type="scientific">Holothuria leucospilota</name>
    <name type="common">Black long sea cucumber</name>
    <name type="synonym">Mertensiothuria leucospilota</name>
    <dbReference type="NCBI Taxonomy" id="206669"/>
    <lineage>
        <taxon>Eukaryota</taxon>
        <taxon>Metazoa</taxon>
        <taxon>Echinodermata</taxon>
        <taxon>Eleutherozoa</taxon>
        <taxon>Echinozoa</taxon>
        <taxon>Holothuroidea</taxon>
        <taxon>Aspidochirotacea</taxon>
        <taxon>Aspidochirotida</taxon>
        <taxon>Holothuriidae</taxon>
        <taxon>Holothuria</taxon>
    </lineage>
</organism>
<feature type="compositionally biased region" description="Low complexity" evidence="3">
    <location>
        <begin position="54"/>
        <end position="68"/>
    </location>
</feature>
<keyword evidence="1 2" id="KW-0175">Coiled coil</keyword>
<feature type="compositionally biased region" description="Basic and acidic residues" evidence="3">
    <location>
        <begin position="69"/>
        <end position="90"/>
    </location>
</feature>
<feature type="coiled-coil region" evidence="2">
    <location>
        <begin position="90"/>
        <end position="298"/>
    </location>
</feature>
<feature type="domain" description="GRIP" evidence="4">
    <location>
        <begin position="802"/>
        <end position="851"/>
    </location>
</feature>
<evidence type="ECO:0000256" key="3">
    <source>
        <dbReference type="SAM" id="MobiDB-lite"/>
    </source>
</evidence>
<dbReference type="PROSITE" id="PS50913">
    <property type="entry name" value="GRIP"/>
    <property type="match status" value="1"/>
</dbReference>
<dbReference type="OrthoDB" id="5848685at2759"/>
<dbReference type="Pfam" id="PF01465">
    <property type="entry name" value="GRIP"/>
    <property type="match status" value="1"/>
</dbReference>
<sequence length="880" mass="101883">MFAKLKKKIAEEEGVDEGELKNKVTPGGAQRKSSRDYSRRPGETSPASLSPWGSTSSLASNTSATPTSTKKELLDGARKDASGSNKDEQIKRLEEKLDEYSVLLKEAVKSKEKMEATLLSHEEATNKKIQEMNEQYQLRRSKMAEKLANAVKKKEDELASKIEEIEKENASLQEQLQRLELTQFKKEEEQEDFQGFQVQELAKVKHMLLNSQETLQKCKADLEQSKEQLDEKSQLIEKQKKEIHSLKEEKAEILERRDQLQKSKDAVQETLSRMEKEVSLLEERCQDLTKEKQERETQLFNSEKKFATTQEELDALKFSEQSSKSQVKKQLEEKDRTIAHLQDKVSVIEQRLKDNSLSEDDQVTAIKAERDLLEKKLEETRKQLSDLKISSSEQISGLEKQISHLNAKITEDQEDTAEARRDLEVLTERYQKEMEKMEARIKELEEEEEANLQKIKKQAADLVLQKSASETEMMSVQRNFEQSKKVVMEQKQQLQEKVAGLEAKIIQLETARDFDKSASEHKIGRLQSANEEYLEKEIEHEKQVTQLEEEKERLQKQCQQVEKEKLDAQKQLEESKANVDNLQKKLADAESLSQKTLEEKRKLEENLVEQENLQKSQSQGYTTMVSKLTDKQIEIDDLKIKHASELAEIQRALSEKDGALGVLRENITQRETLCKQYEEQIKQLEQRLDAKHSELESHQVGSEEIGQKNQKLEDKVKELEEQLAERNKTIKMQQQRLSDLKKTLQRELKVQATVAGNDSSDEISKGNENHEKYEPTPGPKETPSAVQSVRSVPMNSYSNSPMDYREINFQYLRHVVFKFMSGTDVECMHLLKAVSVVLEFTQQEQKIIRETLEWKNSWFGQRPRVKNFNVKFPSGNSHIR</sequence>
<evidence type="ECO:0000256" key="2">
    <source>
        <dbReference type="SAM" id="Coils"/>
    </source>
</evidence>
<comment type="caution">
    <text evidence="5">The sequence shown here is derived from an EMBL/GenBank/DDBJ whole genome shotgun (WGS) entry which is preliminary data.</text>
</comment>
<evidence type="ECO:0000259" key="4">
    <source>
        <dbReference type="PROSITE" id="PS50913"/>
    </source>
</evidence>
<dbReference type="GO" id="GO:0005794">
    <property type="term" value="C:Golgi apparatus"/>
    <property type="evidence" value="ECO:0007669"/>
    <property type="project" value="TreeGrafter"/>
</dbReference>
<dbReference type="InterPro" id="IPR000237">
    <property type="entry name" value="GRIP_dom"/>
</dbReference>
<reference evidence="5" key="1">
    <citation type="submission" date="2021-10" db="EMBL/GenBank/DDBJ databases">
        <title>Tropical sea cucumber genome reveals ecological adaptation and Cuvierian tubules defense mechanism.</title>
        <authorList>
            <person name="Chen T."/>
        </authorList>
    </citation>
    <scope>NUCLEOTIDE SEQUENCE</scope>
    <source>
        <strain evidence="5">Nanhai2018</strain>
        <tissue evidence="5">Muscle</tissue>
    </source>
</reference>
<gene>
    <name evidence="5" type="ORF">HOLleu_16100</name>
</gene>
<dbReference type="PANTHER" id="PTHR23157">
    <property type="entry name" value="GRIP AND COILED-COIL DOMAIN-CONTAINING PROTEIN 1"/>
    <property type="match status" value="1"/>
</dbReference>
<dbReference type="EMBL" id="JAIZAY010000007">
    <property type="protein sequence ID" value="KAJ8038628.1"/>
    <property type="molecule type" value="Genomic_DNA"/>
</dbReference>
<dbReference type="InterPro" id="IPR051952">
    <property type="entry name" value="Golgi-autophagy_related"/>
</dbReference>
<dbReference type="AlphaFoldDB" id="A0A9Q1C3L7"/>
<proteinExistence type="predicted"/>
<dbReference type="PANTHER" id="PTHR23157:SF24">
    <property type="entry name" value="GOLGIN SUBFAMILY A MEMBER 1"/>
    <property type="match status" value="1"/>
</dbReference>
<feature type="compositionally biased region" description="Basic and acidic residues" evidence="3">
    <location>
        <begin position="762"/>
        <end position="774"/>
    </location>
</feature>
<evidence type="ECO:0000313" key="6">
    <source>
        <dbReference type="Proteomes" id="UP001152320"/>
    </source>
</evidence>
<feature type="coiled-coil region" evidence="2">
    <location>
        <begin position="324"/>
        <end position="736"/>
    </location>
</feature>
<feature type="region of interest" description="Disordered" evidence="3">
    <location>
        <begin position="751"/>
        <end position="788"/>
    </location>
</feature>